<dbReference type="PANTHER" id="PTHR30472:SF1">
    <property type="entry name" value="FE(3+) DICITRATE TRANSPORT SYSTEM PERMEASE PROTEIN FECC-RELATED"/>
    <property type="match status" value="1"/>
</dbReference>
<name>A0A810N4R8_9ACTN</name>
<organism evidence="8 9">
    <name type="scientific">Polymorphospora rubra</name>
    <dbReference type="NCBI Taxonomy" id="338584"/>
    <lineage>
        <taxon>Bacteria</taxon>
        <taxon>Bacillati</taxon>
        <taxon>Actinomycetota</taxon>
        <taxon>Actinomycetes</taxon>
        <taxon>Micromonosporales</taxon>
        <taxon>Micromonosporaceae</taxon>
        <taxon>Polymorphospora</taxon>
    </lineage>
</organism>
<dbReference type="Proteomes" id="UP000680866">
    <property type="component" value="Chromosome"/>
</dbReference>
<evidence type="ECO:0000256" key="3">
    <source>
        <dbReference type="ARBA" id="ARBA00022448"/>
    </source>
</evidence>
<protein>
    <submittedName>
        <fullName evidence="8">Uncharacterized protein</fullName>
    </submittedName>
</protein>
<dbReference type="EMBL" id="AP023359">
    <property type="protein sequence ID" value="BCJ66693.1"/>
    <property type="molecule type" value="Genomic_DNA"/>
</dbReference>
<evidence type="ECO:0000256" key="6">
    <source>
        <dbReference type="ARBA" id="ARBA00022989"/>
    </source>
</evidence>
<dbReference type="Pfam" id="PF01032">
    <property type="entry name" value="FecCD"/>
    <property type="match status" value="1"/>
</dbReference>
<dbReference type="InterPro" id="IPR037294">
    <property type="entry name" value="ABC_BtuC-like"/>
</dbReference>
<reference evidence="8" key="1">
    <citation type="submission" date="2020-08" db="EMBL/GenBank/DDBJ databases">
        <title>Whole genome shotgun sequence of Polymorphospora rubra NBRC 101157.</title>
        <authorList>
            <person name="Komaki H."/>
            <person name="Tamura T."/>
        </authorList>
    </citation>
    <scope>NUCLEOTIDE SEQUENCE</scope>
    <source>
        <strain evidence="8">NBRC 101157</strain>
    </source>
</reference>
<dbReference type="GO" id="GO:0022857">
    <property type="term" value="F:transmembrane transporter activity"/>
    <property type="evidence" value="ECO:0007669"/>
    <property type="project" value="InterPro"/>
</dbReference>
<evidence type="ECO:0000256" key="4">
    <source>
        <dbReference type="ARBA" id="ARBA00022475"/>
    </source>
</evidence>
<keyword evidence="7" id="KW-0472">Membrane</keyword>
<evidence type="ECO:0000313" key="8">
    <source>
        <dbReference type="EMBL" id="BCJ66693.1"/>
    </source>
</evidence>
<evidence type="ECO:0000256" key="1">
    <source>
        <dbReference type="ARBA" id="ARBA00004651"/>
    </source>
</evidence>
<gene>
    <name evidence="8" type="ORF">Prubr_37140</name>
</gene>
<keyword evidence="4" id="KW-1003">Cell membrane</keyword>
<dbReference type="GO" id="GO:0005886">
    <property type="term" value="C:plasma membrane"/>
    <property type="evidence" value="ECO:0007669"/>
    <property type="project" value="UniProtKB-SubCell"/>
</dbReference>
<dbReference type="KEGG" id="pry:Prubr_37140"/>
<evidence type="ECO:0000313" key="9">
    <source>
        <dbReference type="Proteomes" id="UP000680866"/>
    </source>
</evidence>
<evidence type="ECO:0000256" key="5">
    <source>
        <dbReference type="ARBA" id="ARBA00022692"/>
    </source>
</evidence>
<evidence type="ECO:0000256" key="7">
    <source>
        <dbReference type="ARBA" id="ARBA00023136"/>
    </source>
</evidence>
<dbReference type="SUPFAM" id="SSF81345">
    <property type="entry name" value="ABC transporter involved in vitamin B12 uptake, BtuC"/>
    <property type="match status" value="1"/>
</dbReference>
<evidence type="ECO:0000256" key="2">
    <source>
        <dbReference type="ARBA" id="ARBA00007935"/>
    </source>
</evidence>
<comment type="similarity">
    <text evidence="2">Belongs to the binding-protein-dependent transport system permease family. FecCD subfamily.</text>
</comment>
<dbReference type="GO" id="GO:0033214">
    <property type="term" value="P:siderophore-iron import into cell"/>
    <property type="evidence" value="ECO:0007669"/>
    <property type="project" value="TreeGrafter"/>
</dbReference>
<dbReference type="AlphaFoldDB" id="A0A810N4R8"/>
<proteinExistence type="inferred from homology"/>
<comment type="subcellular location">
    <subcellularLocation>
        <location evidence="1">Cell membrane</location>
        <topology evidence="1">Multi-pass membrane protein</topology>
    </subcellularLocation>
</comment>
<sequence>MPTAELPRQVAILAGSVALLVVAAGASVSIGAHAIPPAEVWRALTDYAGTDEHLIVRDIRIPRTVIGICVGAALGTAGALIQALTRNPLAEPGILG</sequence>
<dbReference type="InterPro" id="IPR000522">
    <property type="entry name" value="ABC_transptr_permease_BtuC"/>
</dbReference>
<dbReference type="PANTHER" id="PTHR30472">
    <property type="entry name" value="FERRIC ENTEROBACTIN TRANSPORT SYSTEM PERMEASE PROTEIN"/>
    <property type="match status" value="1"/>
</dbReference>
<dbReference type="Gene3D" id="1.10.3470.10">
    <property type="entry name" value="ABC transporter involved in vitamin B12 uptake, BtuC"/>
    <property type="match status" value="1"/>
</dbReference>
<keyword evidence="6" id="KW-1133">Transmembrane helix</keyword>
<accession>A0A810N4R8</accession>
<keyword evidence="5" id="KW-0812">Transmembrane</keyword>
<keyword evidence="3" id="KW-0813">Transport</keyword>
<keyword evidence="9" id="KW-1185">Reference proteome</keyword>